<dbReference type="PANTHER" id="PTHR45138">
    <property type="entry name" value="REGULATORY COMPONENTS OF SENSORY TRANSDUCTION SYSTEM"/>
    <property type="match status" value="1"/>
</dbReference>
<dbReference type="GO" id="GO:0003743">
    <property type="term" value="F:translation initiation factor activity"/>
    <property type="evidence" value="ECO:0007669"/>
    <property type="project" value="UniProtKB-KW"/>
</dbReference>
<dbReference type="HOGENOM" id="CLU_1119133_0_0_0"/>
<dbReference type="GO" id="GO:1902201">
    <property type="term" value="P:negative regulation of bacterial-type flagellum-dependent cell motility"/>
    <property type="evidence" value="ECO:0007669"/>
    <property type="project" value="TreeGrafter"/>
</dbReference>
<evidence type="ECO:0000259" key="1">
    <source>
        <dbReference type="PROSITE" id="PS50887"/>
    </source>
</evidence>
<accession>D7BJ62</accession>
<dbReference type="EMBL" id="CP002043">
    <property type="protein sequence ID" value="ADH65218.1"/>
    <property type="molecule type" value="Genomic_DNA"/>
</dbReference>
<dbReference type="AlphaFoldDB" id="D7BJ62"/>
<dbReference type="NCBIfam" id="TIGR00254">
    <property type="entry name" value="GGDEF"/>
    <property type="match status" value="1"/>
</dbReference>
<dbReference type="SUPFAM" id="SSF55073">
    <property type="entry name" value="Nucleotide cyclase"/>
    <property type="match status" value="1"/>
</dbReference>
<dbReference type="GO" id="GO:0005886">
    <property type="term" value="C:plasma membrane"/>
    <property type="evidence" value="ECO:0007669"/>
    <property type="project" value="TreeGrafter"/>
</dbReference>
<dbReference type="SMART" id="SM00267">
    <property type="entry name" value="GGDEF"/>
    <property type="match status" value="1"/>
</dbReference>
<dbReference type="CDD" id="cd01949">
    <property type="entry name" value="GGDEF"/>
    <property type="match status" value="1"/>
</dbReference>
<protein>
    <submittedName>
        <fullName evidence="2">Translation initiation factor IF-2</fullName>
    </submittedName>
</protein>
<dbReference type="eggNOG" id="COG2199">
    <property type="taxonomic scope" value="Bacteria"/>
</dbReference>
<evidence type="ECO:0000313" key="2">
    <source>
        <dbReference type="EMBL" id="ADH65218.1"/>
    </source>
</evidence>
<dbReference type="PROSITE" id="PS50887">
    <property type="entry name" value="GGDEF"/>
    <property type="match status" value="1"/>
</dbReference>
<organism evidence="2 3">
    <name type="scientific">Allomeiothermus silvanus (strain ATCC 700542 / DSM 9946 / NBRC 106475 / NCIMB 13440 / VI-R2)</name>
    <name type="common">Thermus silvanus</name>
    <dbReference type="NCBI Taxonomy" id="526227"/>
    <lineage>
        <taxon>Bacteria</taxon>
        <taxon>Thermotogati</taxon>
        <taxon>Deinococcota</taxon>
        <taxon>Deinococci</taxon>
        <taxon>Thermales</taxon>
        <taxon>Thermaceae</taxon>
        <taxon>Allomeiothermus</taxon>
    </lineage>
</organism>
<dbReference type="KEGG" id="msv:Mesil_3407"/>
<dbReference type="GO" id="GO:0043709">
    <property type="term" value="P:cell adhesion involved in single-species biofilm formation"/>
    <property type="evidence" value="ECO:0007669"/>
    <property type="project" value="TreeGrafter"/>
</dbReference>
<keyword evidence="3" id="KW-1185">Reference proteome</keyword>
<sequence>MNPEPLLLRLLLLHETVVGYGSLAFAEVLAHAQRGVEWVFEGGRLEVLPPEAARGLPGRGRVPGGYGAYFPGPPEPLYLRLEHPRIEDPTELRLAALYLDYLLSALKGAGYRQELERQARYDWLTGLGNRRAFERRMAQGLPEGWGLALLDLDNLKQVNDTQGHLAGDRLLIALARALQAAGLKAYRLAGDEFAVILSREALPALQRTLQGFAVSLGVAWAEEGQGPALLALADARMYEHKRRRKAEG</sequence>
<reference evidence="2 3" key="1">
    <citation type="journal article" date="2010" name="Stand. Genomic Sci.">
        <title>Complete genome sequence of Meiothermus silvanus type strain (VI-R2).</title>
        <authorList>
            <person name="Sikorski J."/>
            <person name="Tindall B.J."/>
            <person name="Lowry S."/>
            <person name="Lucas S."/>
            <person name="Nolan M."/>
            <person name="Copeland A."/>
            <person name="Glavina Del Rio T."/>
            <person name="Tice H."/>
            <person name="Cheng J.F."/>
            <person name="Han C."/>
            <person name="Pitluck S."/>
            <person name="Liolios K."/>
            <person name="Ivanova N."/>
            <person name="Mavromatis K."/>
            <person name="Mikhailova N."/>
            <person name="Pati A."/>
            <person name="Goodwin L."/>
            <person name="Chen A."/>
            <person name="Palaniappan K."/>
            <person name="Land M."/>
            <person name="Hauser L."/>
            <person name="Chang Y.J."/>
            <person name="Jeffries C.D."/>
            <person name="Rohde M."/>
            <person name="Goker M."/>
            <person name="Woyke T."/>
            <person name="Bristow J."/>
            <person name="Eisen J.A."/>
            <person name="Markowitz V."/>
            <person name="Hugenholtz P."/>
            <person name="Kyrpides N.C."/>
            <person name="Klenk H.P."/>
            <person name="Lapidus A."/>
        </authorList>
    </citation>
    <scope>NUCLEOTIDE SEQUENCE [LARGE SCALE GENOMIC DNA]</scope>
    <source>
        <strain evidence="3">ATCC 700542 / DSM 9946 / VI-R2</strain>
        <plasmid evidence="3">Plasmid pMESIL01</plasmid>
    </source>
</reference>
<name>D7BJ62_ALLS1</name>
<evidence type="ECO:0000313" key="3">
    <source>
        <dbReference type="Proteomes" id="UP000001916"/>
    </source>
</evidence>
<keyword evidence="2" id="KW-0648">Protein biosynthesis</keyword>
<proteinExistence type="predicted"/>
<dbReference type="InterPro" id="IPR029787">
    <property type="entry name" value="Nucleotide_cyclase"/>
</dbReference>
<dbReference type="GO" id="GO:0052621">
    <property type="term" value="F:diguanylate cyclase activity"/>
    <property type="evidence" value="ECO:0007669"/>
    <property type="project" value="TreeGrafter"/>
</dbReference>
<geneLocation type="plasmid" evidence="2 3">
    <name>pMESIL01</name>
</geneLocation>
<keyword evidence="2" id="KW-0396">Initiation factor</keyword>
<feature type="domain" description="GGDEF" evidence="1">
    <location>
        <begin position="143"/>
        <end position="248"/>
    </location>
</feature>
<dbReference type="InterPro" id="IPR043128">
    <property type="entry name" value="Rev_trsase/Diguanyl_cyclase"/>
</dbReference>
<gene>
    <name evidence="2" type="ORF">Mesil_3407</name>
</gene>
<dbReference type="InterPro" id="IPR000160">
    <property type="entry name" value="GGDEF_dom"/>
</dbReference>
<dbReference type="PANTHER" id="PTHR45138:SF9">
    <property type="entry name" value="DIGUANYLATE CYCLASE DGCM-RELATED"/>
    <property type="match status" value="1"/>
</dbReference>
<dbReference type="Gene3D" id="3.30.70.270">
    <property type="match status" value="1"/>
</dbReference>
<dbReference type="Pfam" id="PF00990">
    <property type="entry name" value="GGDEF"/>
    <property type="match status" value="1"/>
</dbReference>
<dbReference type="OrthoDB" id="23692at2"/>
<keyword evidence="2" id="KW-0614">Plasmid</keyword>
<dbReference type="InterPro" id="IPR050469">
    <property type="entry name" value="Diguanylate_Cyclase"/>
</dbReference>
<dbReference type="Proteomes" id="UP000001916">
    <property type="component" value="Plasmid pMESIL01"/>
</dbReference>
<dbReference type="RefSeq" id="WP_013159730.1">
    <property type="nucleotide sequence ID" value="NC_014213.1"/>
</dbReference>